<dbReference type="Proteomes" id="UP001172681">
    <property type="component" value="Unassembled WGS sequence"/>
</dbReference>
<dbReference type="AlphaFoldDB" id="A0AA38XZ28"/>
<name>A0AA38XZ28_9EURO</name>
<reference evidence="2" key="1">
    <citation type="submission" date="2022-10" db="EMBL/GenBank/DDBJ databases">
        <title>Culturing micro-colonial fungi from biological soil crusts in the Mojave desert and describing Neophaeococcomyces mojavensis, and introducing the new genera and species Taxawa tesnikishii.</title>
        <authorList>
            <person name="Kurbessoian T."/>
            <person name="Stajich J.E."/>
        </authorList>
    </citation>
    <scope>NUCLEOTIDE SEQUENCE</scope>
    <source>
        <strain evidence="2">TK_35</strain>
    </source>
</reference>
<evidence type="ECO:0000313" key="3">
    <source>
        <dbReference type="Proteomes" id="UP001172681"/>
    </source>
</evidence>
<keyword evidence="3" id="KW-1185">Reference proteome</keyword>
<proteinExistence type="predicted"/>
<accession>A0AA38XZ28</accession>
<comment type="caution">
    <text evidence="2">The sequence shown here is derived from an EMBL/GenBank/DDBJ whole genome shotgun (WGS) entry which is preliminary data.</text>
</comment>
<feature type="region of interest" description="Disordered" evidence="1">
    <location>
        <begin position="105"/>
        <end position="132"/>
    </location>
</feature>
<gene>
    <name evidence="2" type="ORF">H2204_008988</name>
</gene>
<evidence type="ECO:0000313" key="2">
    <source>
        <dbReference type="EMBL" id="KAJ9629199.1"/>
    </source>
</evidence>
<evidence type="ECO:0000256" key="1">
    <source>
        <dbReference type="SAM" id="MobiDB-lite"/>
    </source>
</evidence>
<feature type="region of interest" description="Disordered" evidence="1">
    <location>
        <begin position="49"/>
        <end position="79"/>
    </location>
</feature>
<sequence>METSGTKCYRIIAAGAPAEWVYALTTASWSLSLAFDIYITPIVGQAKSKQDQEETELLAPDPYSPYSLLSPPDNDPEKTETELLANIDKSRAQMKVDDRFKPATWARQTNSIQDGGEVEQDLGLMARPQGPV</sequence>
<dbReference type="EMBL" id="JAPDRN010000068">
    <property type="protein sequence ID" value="KAJ9629199.1"/>
    <property type="molecule type" value="Genomic_DNA"/>
</dbReference>
<organism evidence="2 3">
    <name type="scientific">Knufia peltigerae</name>
    <dbReference type="NCBI Taxonomy" id="1002370"/>
    <lineage>
        <taxon>Eukaryota</taxon>
        <taxon>Fungi</taxon>
        <taxon>Dikarya</taxon>
        <taxon>Ascomycota</taxon>
        <taxon>Pezizomycotina</taxon>
        <taxon>Eurotiomycetes</taxon>
        <taxon>Chaetothyriomycetidae</taxon>
        <taxon>Chaetothyriales</taxon>
        <taxon>Trichomeriaceae</taxon>
        <taxon>Knufia</taxon>
    </lineage>
</organism>
<protein>
    <submittedName>
        <fullName evidence="2">Uncharacterized protein</fullName>
    </submittedName>
</protein>
<feature type="compositionally biased region" description="Low complexity" evidence="1">
    <location>
        <begin position="57"/>
        <end position="72"/>
    </location>
</feature>